<dbReference type="SUPFAM" id="SSF53720">
    <property type="entry name" value="ALDH-like"/>
    <property type="match status" value="1"/>
</dbReference>
<dbReference type="InParanoid" id="J4GAN6"/>
<dbReference type="HOGENOM" id="CLU_005391_1_0_1"/>
<protein>
    <recommendedName>
        <fullName evidence="4">Aldehyde dehydrogenase domain-containing protein</fullName>
    </recommendedName>
</protein>
<name>J4GAN6_9APHY</name>
<evidence type="ECO:0000256" key="2">
    <source>
        <dbReference type="PROSITE-ProRule" id="PRU10007"/>
    </source>
</evidence>
<gene>
    <name evidence="5" type="ORF">FIBRA_06101</name>
</gene>
<dbReference type="InterPro" id="IPR016163">
    <property type="entry name" value="Ald_DH_C"/>
</dbReference>
<dbReference type="EMBL" id="HE797135">
    <property type="protein sequence ID" value="CCM03948.1"/>
    <property type="molecule type" value="Genomic_DNA"/>
</dbReference>
<feature type="active site" evidence="2">
    <location>
        <position position="255"/>
    </location>
</feature>
<organism evidence="5 6">
    <name type="scientific">Fibroporia radiculosa</name>
    <dbReference type="NCBI Taxonomy" id="599839"/>
    <lineage>
        <taxon>Eukaryota</taxon>
        <taxon>Fungi</taxon>
        <taxon>Dikarya</taxon>
        <taxon>Basidiomycota</taxon>
        <taxon>Agaricomycotina</taxon>
        <taxon>Agaricomycetes</taxon>
        <taxon>Polyporales</taxon>
        <taxon>Fibroporiaceae</taxon>
        <taxon>Fibroporia</taxon>
    </lineage>
</organism>
<keyword evidence="6" id="KW-1185">Reference proteome</keyword>
<dbReference type="Proteomes" id="UP000006352">
    <property type="component" value="Unassembled WGS sequence"/>
</dbReference>
<dbReference type="Gene3D" id="3.40.309.10">
    <property type="entry name" value="Aldehyde Dehydrogenase, Chain A, domain 2"/>
    <property type="match status" value="1"/>
</dbReference>
<dbReference type="GO" id="GO:0004777">
    <property type="term" value="F:succinate-semialdehyde dehydrogenase (NAD+) activity"/>
    <property type="evidence" value="ECO:0007669"/>
    <property type="project" value="TreeGrafter"/>
</dbReference>
<comment type="similarity">
    <text evidence="3">Belongs to the aldehyde dehydrogenase family.</text>
</comment>
<evidence type="ECO:0000313" key="6">
    <source>
        <dbReference type="Proteomes" id="UP000006352"/>
    </source>
</evidence>
<dbReference type="GeneID" id="24098859"/>
<sequence>MSAPFVPLYIDGEYTSASNGATYDVRNPHSSQVVSTAASASSEDCTRAVEAAARAFETWEYSTLEQRRDILFKAAELIQTDKYAQKIHSAVTEENASVDSIVLLNIIPTVGILRHVATLVNELKGETFPSAFPGGQVLMQRRAQGVNFGMAPWNFPVPLVIKAVTYPLVCGNTVVLKTSEYSPRSHQIVAELLEEAGLPKGVLNVVHVSREDAPDRVAQIIAHPAVRTINFTGGSNVGKIVAGHAAKFLKPCVLELGGKAPAVVLNDANLALAARAITSSALLHSGQICMSTERVIVQKGVASDFLQALADEFKKFSAGGPGAMLSAVVHEGSAANIVSIIQKSMASGAQCLVGDGARNGAVVQPHIVTGAKPGMPIWDQETFGPVVAVAEVDTEEEAVALANTTDYSLVSSLWTKDLNKAVTLGMKMRYGAVNINGPTAHAEAARDNIGLGGSSGYGRFHVDSFTDSRLIVIHPTDPFPYPLTG</sequence>
<reference evidence="5 6" key="1">
    <citation type="journal article" date="2012" name="Appl. Environ. Microbiol.">
        <title>Short-read sequencing for genomic analysis of the brown rot fungus Fibroporia radiculosa.</title>
        <authorList>
            <person name="Tang J.D."/>
            <person name="Perkins A.D."/>
            <person name="Sonstegard T.S."/>
            <person name="Schroeder S.G."/>
            <person name="Burgess S.C."/>
            <person name="Diehl S.V."/>
        </authorList>
    </citation>
    <scope>NUCLEOTIDE SEQUENCE [LARGE SCALE GENOMIC DNA]</scope>
    <source>
        <strain evidence="5 6">TFFH 294</strain>
    </source>
</reference>
<accession>J4GAN6</accession>
<dbReference type="GO" id="GO:0009450">
    <property type="term" value="P:gamma-aminobutyric acid catabolic process"/>
    <property type="evidence" value="ECO:0007669"/>
    <property type="project" value="TreeGrafter"/>
</dbReference>
<proteinExistence type="inferred from homology"/>
<dbReference type="Pfam" id="PF00171">
    <property type="entry name" value="Aldedh"/>
    <property type="match status" value="1"/>
</dbReference>
<dbReference type="InterPro" id="IPR016162">
    <property type="entry name" value="Ald_DH_N"/>
</dbReference>
<evidence type="ECO:0000256" key="1">
    <source>
        <dbReference type="ARBA" id="ARBA00023002"/>
    </source>
</evidence>
<evidence type="ECO:0000313" key="5">
    <source>
        <dbReference type="EMBL" id="CCM03948.1"/>
    </source>
</evidence>
<dbReference type="PANTHER" id="PTHR43353">
    <property type="entry name" value="SUCCINATE-SEMIALDEHYDE DEHYDROGENASE, MITOCHONDRIAL"/>
    <property type="match status" value="1"/>
</dbReference>
<dbReference type="InterPro" id="IPR029510">
    <property type="entry name" value="Ald_DH_CS_GLU"/>
</dbReference>
<dbReference type="RefSeq" id="XP_012183231.1">
    <property type="nucleotide sequence ID" value="XM_012327841.1"/>
</dbReference>
<keyword evidence="1 3" id="KW-0560">Oxidoreductase</keyword>
<dbReference type="Gene3D" id="3.40.605.10">
    <property type="entry name" value="Aldehyde Dehydrogenase, Chain A, domain 1"/>
    <property type="match status" value="1"/>
</dbReference>
<dbReference type="PROSITE" id="PS00687">
    <property type="entry name" value="ALDEHYDE_DEHYDR_GLU"/>
    <property type="match status" value="1"/>
</dbReference>
<evidence type="ECO:0000259" key="4">
    <source>
        <dbReference type="Pfam" id="PF00171"/>
    </source>
</evidence>
<dbReference type="STRING" id="599839.J4GAN6"/>
<dbReference type="InterPro" id="IPR050740">
    <property type="entry name" value="Aldehyde_DH_Superfamily"/>
</dbReference>
<dbReference type="OrthoDB" id="310895at2759"/>
<evidence type="ECO:0000256" key="3">
    <source>
        <dbReference type="RuleBase" id="RU003345"/>
    </source>
</evidence>
<dbReference type="PANTHER" id="PTHR43353:SF6">
    <property type="entry name" value="CYTOPLASMIC ALDEHYDE DEHYDROGENASE (EUROFUNG)"/>
    <property type="match status" value="1"/>
</dbReference>
<dbReference type="AlphaFoldDB" id="J4GAN6"/>
<dbReference type="InterPro" id="IPR016161">
    <property type="entry name" value="Ald_DH/histidinol_DH"/>
</dbReference>
<dbReference type="InterPro" id="IPR015590">
    <property type="entry name" value="Aldehyde_DH_dom"/>
</dbReference>
<feature type="domain" description="Aldehyde dehydrogenase" evidence="4">
    <location>
        <begin position="17"/>
        <end position="463"/>
    </location>
</feature>